<keyword evidence="13" id="KW-1185">Reference proteome</keyword>
<organism evidence="12 13">
    <name type="scientific">Ancylostoma duodenale</name>
    <dbReference type="NCBI Taxonomy" id="51022"/>
    <lineage>
        <taxon>Eukaryota</taxon>
        <taxon>Metazoa</taxon>
        <taxon>Ecdysozoa</taxon>
        <taxon>Nematoda</taxon>
        <taxon>Chromadorea</taxon>
        <taxon>Rhabditida</taxon>
        <taxon>Rhabditina</taxon>
        <taxon>Rhabditomorpha</taxon>
        <taxon>Strongyloidea</taxon>
        <taxon>Ancylostomatidae</taxon>
        <taxon>Ancylostomatinae</taxon>
        <taxon>Ancylostoma</taxon>
    </lineage>
</organism>
<dbReference type="PANTHER" id="PTHR23354:SF131">
    <property type="entry name" value="MTOR-ASSOCIATED PROTEIN MEAK7"/>
    <property type="match status" value="1"/>
</dbReference>
<evidence type="ECO:0000256" key="5">
    <source>
        <dbReference type="ARBA" id="ARBA00023136"/>
    </source>
</evidence>
<gene>
    <name evidence="12" type="ORF">ANCDUO_12977</name>
</gene>
<dbReference type="PROSITE" id="PS51886">
    <property type="entry name" value="TLDC"/>
    <property type="match status" value="1"/>
</dbReference>
<comment type="subcellular location">
    <subcellularLocation>
        <location evidence="3">Cytoplasm</location>
    </subcellularLocation>
    <subcellularLocation>
        <location evidence="2">Lysosome</location>
    </subcellularLocation>
    <subcellularLocation>
        <location evidence="1">Membrane</location>
    </subcellularLocation>
</comment>
<evidence type="ECO:0000256" key="4">
    <source>
        <dbReference type="ARBA" id="ARBA00022490"/>
    </source>
</evidence>
<feature type="region of interest" description="Disordered" evidence="10">
    <location>
        <begin position="1"/>
        <end position="20"/>
    </location>
</feature>
<evidence type="ECO:0000313" key="12">
    <source>
        <dbReference type="EMBL" id="KIH56837.1"/>
    </source>
</evidence>
<dbReference type="GO" id="GO:0005764">
    <property type="term" value="C:lysosome"/>
    <property type="evidence" value="ECO:0007669"/>
    <property type="project" value="UniProtKB-SubCell"/>
</dbReference>
<dbReference type="GO" id="GO:0005634">
    <property type="term" value="C:nucleus"/>
    <property type="evidence" value="ECO:0007669"/>
    <property type="project" value="TreeGrafter"/>
</dbReference>
<dbReference type="OrthoDB" id="289228at2759"/>
<dbReference type="GO" id="GO:0006979">
    <property type="term" value="P:response to oxidative stress"/>
    <property type="evidence" value="ECO:0007669"/>
    <property type="project" value="TreeGrafter"/>
</dbReference>
<dbReference type="EMBL" id="KN735208">
    <property type="protein sequence ID" value="KIH56837.1"/>
    <property type="molecule type" value="Genomic_DNA"/>
</dbReference>
<name>A0A0C2D452_9BILA</name>
<reference evidence="12 13" key="1">
    <citation type="submission" date="2013-12" db="EMBL/GenBank/DDBJ databases">
        <title>Draft genome of the parsitic nematode Ancylostoma duodenale.</title>
        <authorList>
            <person name="Mitreva M."/>
        </authorList>
    </citation>
    <scope>NUCLEOTIDE SEQUENCE [LARGE SCALE GENOMIC DNA]</scope>
    <source>
        <strain evidence="12 13">Zhejiang</strain>
    </source>
</reference>
<accession>A0A0C2D452</accession>
<dbReference type="PANTHER" id="PTHR23354">
    <property type="entry name" value="NUCLEOLAR PROTEIN 7/ESTROGEN RECEPTOR COACTIVATOR-RELATED"/>
    <property type="match status" value="1"/>
</dbReference>
<protein>
    <recommendedName>
        <fullName evidence="7">MTOR-associated protein MEAK7</fullName>
    </recommendedName>
    <alternativeName>
        <fullName evidence="9">TBC/LysM-associated domain-containing protein 1</fullName>
    </alternativeName>
    <alternativeName>
        <fullName evidence="8">TLD domain-containing protein 1</fullName>
    </alternativeName>
</protein>
<sequence length="344" mass="38193">MGADASKSTKKLEISHLSGEQVRTTEQELEKVTKGHVSLEKSQFEALAGVVSIYAHRHHLSADDSAALLDYLMLDAPSDDGRFDRTCAASIHCLSFVYLNAQWSYDYKHAAAKRSEEGLDTPVLQILWFANIDVARVTVGRVLHNVLNGSSFSQMSKRVNGEGPCLVVVESANGRIFGCFASAGFFMGSTYHGDATSFLFEIQPHVRVYSATGLTQNYAYLNCQQASMPNGLGIGGHENVWPFFIHEDYGKGTTLANLSSFEKCHLAGSDHFEIKNLEVWRVGDKPRLPVEEEECIRSEKSILDKDPQAQALLEMSGRKMHSEAYRDPAPLLDEPFEIHPKHDL</sequence>
<evidence type="ECO:0000259" key="11">
    <source>
        <dbReference type="PROSITE" id="PS51886"/>
    </source>
</evidence>
<dbReference type="SMART" id="SM00584">
    <property type="entry name" value="TLDc"/>
    <property type="match status" value="1"/>
</dbReference>
<dbReference type="Pfam" id="PF07534">
    <property type="entry name" value="TLD"/>
    <property type="match status" value="1"/>
</dbReference>
<dbReference type="AlphaFoldDB" id="A0A0C2D452"/>
<evidence type="ECO:0000256" key="7">
    <source>
        <dbReference type="ARBA" id="ARBA00039594"/>
    </source>
</evidence>
<evidence type="ECO:0000256" key="6">
    <source>
        <dbReference type="ARBA" id="ARBA00023228"/>
    </source>
</evidence>
<evidence type="ECO:0000256" key="9">
    <source>
        <dbReference type="ARBA" id="ARBA00042134"/>
    </source>
</evidence>
<dbReference type="InterPro" id="IPR006571">
    <property type="entry name" value="TLDc_dom"/>
</dbReference>
<feature type="region of interest" description="Disordered" evidence="10">
    <location>
        <begin position="318"/>
        <end position="344"/>
    </location>
</feature>
<evidence type="ECO:0000256" key="10">
    <source>
        <dbReference type="SAM" id="MobiDB-lite"/>
    </source>
</evidence>
<dbReference type="GO" id="GO:0016020">
    <property type="term" value="C:membrane"/>
    <property type="evidence" value="ECO:0007669"/>
    <property type="project" value="UniProtKB-SubCell"/>
</dbReference>
<evidence type="ECO:0000256" key="2">
    <source>
        <dbReference type="ARBA" id="ARBA00004371"/>
    </source>
</evidence>
<evidence type="ECO:0000256" key="1">
    <source>
        <dbReference type="ARBA" id="ARBA00004370"/>
    </source>
</evidence>
<evidence type="ECO:0000256" key="8">
    <source>
        <dbReference type="ARBA" id="ARBA00041780"/>
    </source>
</evidence>
<keyword evidence="5" id="KW-0472">Membrane</keyword>
<evidence type="ECO:0000313" key="13">
    <source>
        <dbReference type="Proteomes" id="UP000054047"/>
    </source>
</evidence>
<dbReference type="Proteomes" id="UP000054047">
    <property type="component" value="Unassembled WGS sequence"/>
</dbReference>
<proteinExistence type="predicted"/>
<evidence type="ECO:0000256" key="3">
    <source>
        <dbReference type="ARBA" id="ARBA00004496"/>
    </source>
</evidence>
<keyword evidence="6" id="KW-0458">Lysosome</keyword>
<feature type="domain" description="TLDc" evidence="11">
    <location>
        <begin position="117"/>
        <end position="283"/>
    </location>
</feature>
<keyword evidence="4" id="KW-0963">Cytoplasm</keyword>